<sequence length="262" mass="28611">MFTPFLLITILIAGNAVEGKRVFSSHHRHIMGGIKAEQCEFPWIVSLLLIKGRGYFVCSGTLINDLQVLTAAHCAKDVDKIIVSAGSSNRRSMTTFTYVFKSGIHSHPDYVGPPSFENDIAIINLPSSISDGHCIKPLGIPEKGENISNNCIIAGWGVSSKNSYGTNQLQTAKVKAFSQSQCKQHFSRITKQQLCAGSGVRNGAESCRGDSGGPLMCHRVSDNKLVVVGVTSYGNYKCNTGFTVYSNVSYFEDWIDNINYDK</sequence>
<keyword evidence="1" id="KW-1015">Disulfide bond</keyword>
<feature type="chain" id="PRO_5028399917" evidence="3">
    <location>
        <begin position="20"/>
        <end position="262"/>
    </location>
</feature>
<dbReference type="KEGG" id="osn:115218084"/>
<dbReference type="GO" id="GO:0004252">
    <property type="term" value="F:serine-type endopeptidase activity"/>
    <property type="evidence" value="ECO:0007669"/>
    <property type="project" value="InterPro"/>
</dbReference>
<feature type="signal peptide" evidence="3">
    <location>
        <begin position="1"/>
        <end position="19"/>
    </location>
</feature>
<dbReference type="SUPFAM" id="SSF50494">
    <property type="entry name" value="Trypsin-like serine proteases"/>
    <property type="match status" value="1"/>
</dbReference>
<dbReference type="GO" id="GO:0006508">
    <property type="term" value="P:proteolysis"/>
    <property type="evidence" value="ECO:0007669"/>
    <property type="project" value="InterPro"/>
</dbReference>
<dbReference type="PANTHER" id="PTHR24252:SF7">
    <property type="entry name" value="HYALIN"/>
    <property type="match status" value="1"/>
</dbReference>
<evidence type="ECO:0000313" key="5">
    <source>
        <dbReference type="Proteomes" id="UP000515154"/>
    </source>
</evidence>
<gene>
    <name evidence="6" type="primary">LOC115218084</name>
</gene>
<dbReference type="CDD" id="cd00190">
    <property type="entry name" value="Tryp_SPc"/>
    <property type="match status" value="1"/>
</dbReference>
<keyword evidence="5" id="KW-1185">Reference proteome</keyword>
<dbReference type="InterPro" id="IPR018114">
    <property type="entry name" value="TRYPSIN_HIS"/>
</dbReference>
<dbReference type="InterPro" id="IPR001254">
    <property type="entry name" value="Trypsin_dom"/>
</dbReference>
<dbReference type="PRINTS" id="PR00722">
    <property type="entry name" value="CHYMOTRYPSIN"/>
</dbReference>
<dbReference type="PROSITE" id="PS50240">
    <property type="entry name" value="TRYPSIN_DOM"/>
    <property type="match status" value="1"/>
</dbReference>
<dbReference type="PANTHER" id="PTHR24252">
    <property type="entry name" value="ACROSIN-RELATED"/>
    <property type="match status" value="1"/>
</dbReference>
<dbReference type="InterPro" id="IPR009003">
    <property type="entry name" value="Peptidase_S1_PA"/>
</dbReference>
<keyword evidence="3" id="KW-0732">Signal</keyword>
<feature type="domain" description="Peptidase S1" evidence="4">
    <location>
        <begin position="30"/>
        <end position="260"/>
    </location>
</feature>
<organism evidence="5 6">
    <name type="scientific">Octopus sinensis</name>
    <name type="common">East Asian common octopus</name>
    <dbReference type="NCBI Taxonomy" id="2607531"/>
    <lineage>
        <taxon>Eukaryota</taxon>
        <taxon>Metazoa</taxon>
        <taxon>Spiralia</taxon>
        <taxon>Lophotrochozoa</taxon>
        <taxon>Mollusca</taxon>
        <taxon>Cephalopoda</taxon>
        <taxon>Coleoidea</taxon>
        <taxon>Octopodiformes</taxon>
        <taxon>Octopoda</taxon>
        <taxon>Incirrata</taxon>
        <taxon>Octopodidae</taxon>
        <taxon>Octopus</taxon>
    </lineage>
</organism>
<dbReference type="RefSeq" id="XP_029643720.1">
    <property type="nucleotide sequence ID" value="XM_029787860.2"/>
</dbReference>
<dbReference type="InterPro" id="IPR043504">
    <property type="entry name" value="Peptidase_S1_PA_chymotrypsin"/>
</dbReference>
<evidence type="ECO:0000259" key="4">
    <source>
        <dbReference type="PROSITE" id="PS50240"/>
    </source>
</evidence>
<dbReference type="Gene3D" id="2.40.10.10">
    <property type="entry name" value="Trypsin-like serine proteases"/>
    <property type="match status" value="1"/>
</dbReference>
<dbReference type="Proteomes" id="UP000515154">
    <property type="component" value="Linkage group LG12"/>
</dbReference>
<dbReference type="PROSITE" id="PS00134">
    <property type="entry name" value="TRYPSIN_HIS"/>
    <property type="match status" value="1"/>
</dbReference>
<evidence type="ECO:0000256" key="2">
    <source>
        <dbReference type="ARBA" id="ARBA00024195"/>
    </source>
</evidence>
<dbReference type="FunFam" id="2.40.10.10:FF:000002">
    <property type="entry name" value="Transmembrane protease serine"/>
    <property type="match status" value="1"/>
</dbReference>
<dbReference type="AlphaFoldDB" id="A0A6P7SZX1"/>
<protein>
    <submittedName>
        <fullName evidence="6">Chymotrypsin B isoform X1</fullName>
    </submittedName>
</protein>
<comment type="similarity">
    <text evidence="2">Belongs to the peptidase S1 family. CLIP subfamily.</text>
</comment>
<evidence type="ECO:0000313" key="6">
    <source>
        <dbReference type="RefSeq" id="XP_029643720.1"/>
    </source>
</evidence>
<reference evidence="6" key="1">
    <citation type="submission" date="2025-08" db="UniProtKB">
        <authorList>
            <consortium name="RefSeq"/>
        </authorList>
    </citation>
    <scope>IDENTIFICATION</scope>
</reference>
<evidence type="ECO:0000256" key="3">
    <source>
        <dbReference type="SAM" id="SignalP"/>
    </source>
</evidence>
<proteinExistence type="inferred from homology"/>
<name>A0A6P7SZX1_9MOLL</name>
<dbReference type="SMART" id="SM00020">
    <property type="entry name" value="Tryp_SPc"/>
    <property type="match status" value="1"/>
</dbReference>
<dbReference type="Pfam" id="PF00089">
    <property type="entry name" value="Trypsin"/>
    <property type="match status" value="1"/>
</dbReference>
<dbReference type="InterPro" id="IPR001314">
    <property type="entry name" value="Peptidase_S1A"/>
</dbReference>
<accession>A0A6P7SZX1</accession>
<evidence type="ECO:0000256" key="1">
    <source>
        <dbReference type="ARBA" id="ARBA00023157"/>
    </source>
</evidence>